<dbReference type="PIRSF" id="PIRSF017082">
    <property type="entry name" value="YflP"/>
    <property type="match status" value="1"/>
</dbReference>
<dbReference type="Gene3D" id="3.40.190.10">
    <property type="entry name" value="Periplasmic binding protein-like II"/>
    <property type="match status" value="1"/>
</dbReference>
<dbReference type="Proteomes" id="UP000469385">
    <property type="component" value="Unassembled WGS sequence"/>
</dbReference>
<dbReference type="PROSITE" id="PS51318">
    <property type="entry name" value="TAT"/>
    <property type="match status" value="1"/>
</dbReference>
<comment type="caution">
    <text evidence="3">The sequence shown here is derived from an EMBL/GenBank/DDBJ whole genome shotgun (WGS) entry which is preliminary data.</text>
</comment>
<keyword evidence="2" id="KW-0732">Signal</keyword>
<dbReference type="Gene3D" id="3.40.190.150">
    <property type="entry name" value="Bordetella uptake gene, domain 1"/>
    <property type="match status" value="1"/>
</dbReference>
<dbReference type="PANTHER" id="PTHR42928:SF5">
    <property type="entry name" value="BLR1237 PROTEIN"/>
    <property type="match status" value="1"/>
</dbReference>
<dbReference type="NCBIfam" id="TIGR01409">
    <property type="entry name" value="TAT_signal_seq"/>
    <property type="match status" value="1"/>
</dbReference>
<feature type="chain" id="PRO_5026858342" evidence="2">
    <location>
        <begin position="24"/>
        <end position="322"/>
    </location>
</feature>
<dbReference type="AlphaFoldDB" id="A0A6N8ISS4"/>
<dbReference type="InterPro" id="IPR019546">
    <property type="entry name" value="TAT_signal_bac_arc"/>
</dbReference>
<dbReference type="InterPro" id="IPR042100">
    <property type="entry name" value="Bug_dom1"/>
</dbReference>
<evidence type="ECO:0000313" key="3">
    <source>
        <dbReference type="EMBL" id="MVQ29260.1"/>
    </source>
</evidence>
<sequence>MTATRRHFLQVSAAAAVSLPAFAATWPSQPLKIVIPFAAGGTSDVIARIISKPLSDALGQPVVIENRTGASGNLGAGVVANATDAHTMLLSDLGALAVSPLVTKDLPFKIEQLQGVTMLAYSPHLLVVHPSVPANNVKELAAWSQTNKLNAASSGSGTPNHLGIVDIALTTGMKWQHVPYRGGAAAINDTMAGTTQMLLNGMVATYPLVQSGKLKMIGVSKRTRMAVIGNVPTLAEQGVTGFESGTYQGVVVSASMPRPAVEALSAALVKVIRTPEIRARLTELGAEVMTSSPAETTQWLGSERKRWAGVIERAGKTIEGNA</sequence>
<dbReference type="InterPro" id="IPR005064">
    <property type="entry name" value="BUG"/>
</dbReference>
<dbReference type="SUPFAM" id="SSF53850">
    <property type="entry name" value="Periplasmic binding protein-like II"/>
    <property type="match status" value="1"/>
</dbReference>
<organism evidence="3 4">
    <name type="scientific">Ramlibacter pinisoli</name>
    <dbReference type="NCBI Taxonomy" id="2682844"/>
    <lineage>
        <taxon>Bacteria</taxon>
        <taxon>Pseudomonadati</taxon>
        <taxon>Pseudomonadota</taxon>
        <taxon>Betaproteobacteria</taxon>
        <taxon>Burkholderiales</taxon>
        <taxon>Comamonadaceae</taxon>
        <taxon>Ramlibacter</taxon>
    </lineage>
</organism>
<dbReference type="InterPro" id="IPR006311">
    <property type="entry name" value="TAT_signal"/>
</dbReference>
<evidence type="ECO:0000256" key="1">
    <source>
        <dbReference type="ARBA" id="ARBA00006987"/>
    </source>
</evidence>
<comment type="similarity">
    <text evidence="1">Belongs to the UPF0065 (bug) family.</text>
</comment>
<name>A0A6N8ISS4_9BURK</name>
<dbReference type="Pfam" id="PF03401">
    <property type="entry name" value="TctC"/>
    <property type="match status" value="1"/>
</dbReference>
<keyword evidence="4" id="KW-1185">Reference proteome</keyword>
<proteinExistence type="inferred from homology"/>
<evidence type="ECO:0000313" key="4">
    <source>
        <dbReference type="Proteomes" id="UP000469385"/>
    </source>
</evidence>
<protein>
    <submittedName>
        <fullName evidence="3">Twin-arginine translocation signal domain-containing protein</fullName>
    </submittedName>
</protein>
<gene>
    <name evidence="3" type="ORF">GON04_07370</name>
</gene>
<feature type="signal peptide" evidence="2">
    <location>
        <begin position="1"/>
        <end position="23"/>
    </location>
</feature>
<accession>A0A6N8ISS4</accession>
<evidence type="ECO:0000256" key="2">
    <source>
        <dbReference type="SAM" id="SignalP"/>
    </source>
</evidence>
<dbReference type="CDD" id="cd07012">
    <property type="entry name" value="PBP2_Bug_TTT"/>
    <property type="match status" value="1"/>
</dbReference>
<dbReference type="PANTHER" id="PTHR42928">
    <property type="entry name" value="TRICARBOXYLATE-BINDING PROTEIN"/>
    <property type="match status" value="1"/>
</dbReference>
<reference evidence="3 4" key="1">
    <citation type="submission" date="2019-12" db="EMBL/GenBank/DDBJ databases">
        <authorList>
            <person name="Huq M.A."/>
        </authorList>
    </citation>
    <scope>NUCLEOTIDE SEQUENCE [LARGE SCALE GENOMIC DNA]</scope>
    <source>
        <strain evidence="3 4">MAH-25</strain>
    </source>
</reference>
<dbReference type="RefSeq" id="WP_157397283.1">
    <property type="nucleotide sequence ID" value="NZ_WSEL01000003.1"/>
</dbReference>
<dbReference type="EMBL" id="WSEL01000003">
    <property type="protein sequence ID" value="MVQ29260.1"/>
    <property type="molecule type" value="Genomic_DNA"/>
</dbReference>